<reference evidence="2" key="1">
    <citation type="journal article" date="2021" name="PeerJ">
        <title>Extensive microbial diversity within the chicken gut microbiome revealed by metagenomics and culture.</title>
        <authorList>
            <person name="Gilroy R."/>
            <person name="Ravi A."/>
            <person name="Getino M."/>
            <person name="Pursley I."/>
            <person name="Horton D.L."/>
            <person name="Alikhan N.F."/>
            <person name="Baker D."/>
            <person name="Gharbi K."/>
            <person name="Hall N."/>
            <person name="Watson M."/>
            <person name="Adriaenssens E.M."/>
            <person name="Foster-Nyarko E."/>
            <person name="Jarju S."/>
            <person name="Secka A."/>
            <person name="Antonio M."/>
            <person name="Oren A."/>
            <person name="Chaudhuri R.R."/>
            <person name="La Ragione R."/>
            <person name="Hildebrand F."/>
            <person name="Pallen M.J."/>
        </authorList>
    </citation>
    <scope>NUCLEOTIDE SEQUENCE</scope>
    <source>
        <strain evidence="2">ChiGjej3B3-11674</strain>
    </source>
</reference>
<evidence type="ECO:0000313" key="3">
    <source>
        <dbReference type="Proteomes" id="UP000823897"/>
    </source>
</evidence>
<sequence>MACFIVTTVEAAVVTAAVKREEKCGTKEREEGKRIPLRKVKWLSNLLWGGSAILAFEHLWHGELVPYFPFLTAMYNAQDTAAMLREMMTTGTAMAACITIVWAAMVKVSAVLEKRSAVACQENRIGE</sequence>
<dbReference type="Proteomes" id="UP000823897">
    <property type="component" value="Unassembled WGS sequence"/>
</dbReference>
<organism evidence="2 3">
    <name type="scientific">Candidatus Mediterraneibacter tabaqchaliae</name>
    <dbReference type="NCBI Taxonomy" id="2838689"/>
    <lineage>
        <taxon>Bacteria</taxon>
        <taxon>Bacillati</taxon>
        <taxon>Bacillota</taxon>
        <taxon>Clostridia</taxon>
        <taxon>Lachnospirales</taxon>
        <taxon>Lachnospiraceae</taxon>
        <taxon>Mediterraneibacter</taxon>
    </lineage>
</organism>
<reference evidence="2" key="2">
    <citation type="submission" date="2021-04" db="EMBL/GenBank/DDBJ databases">
        <authorList>
            <person name="Gilroy R."/>
        </authorList>
    </citation>
    <scope>NUCLEOTIDE SEQUENCE</scope>
    <source>
        <strain evidence="2">ChiGjej3B3-11674</strain>
    </source>
</reference>
<dbReference type="AlphaFoldDB" id="A0A9D2R4I0"/>
<evidence type="ECO:0000256" key="1">
    <source>
        <dbReference type="SAM" id="Phobius"/>
    </source>
</evidence>
<evidence type="ECO:0000313" key="2">
    <source>
        <dbReference type="EMBL" id="HJD33890.1"/>
    </source>
</evidence>
<feature type="transmembrane region" description="Helical" evidence="1">
    <location>
        <begin position="87"/>
        <end position="106"/>
    </location>
</feature>
<keyword evidence="1" id="KW-1133">Transmembrane helix</keyword>
<name>A0A9D2R4I0_9FIRM</name>
<keyword evidence="1" id="KW-0812">Transmembrane</keyword>
<accession>A0A9D2R4I0</accession>
<protein>
    <submittedName>
        <fullName evidence="2">Uncharacterized protein</fullName>
    </submittedName>
</protein>
<comment type="caution">
    <text evidence="2">The sequence shown here is derived from an EMBL/GenBank/DDBJ whole genome shotgun (WGS) entry which is preliminary data.</text>
</comment>
<keyword evidence="1" id="KW-0472">Membrane</keyword>
<proteinExistence type="predicted"/>
<dbReference type="EMBL" id="DWUV01000093">
    <property type="protein sequence ID" value="HJD33890.1"/>
    <property type="molecule type" value="Genomic_DNA"/>
</dbReference>
<gene>
    <name evidence="2" type="ORF">H9911_05015</name>
</gene>
<feature type="transmembrane region" description="Helical" evidence="1">
    <location>
        <begin position="42"/>
        <end position="60"/>
    </location>
</feature>